<reference evidence="2" key="1">
    <citation type="journal article" date="2019" name="Int. J. Syst. Evol. Microbiol.">
        <title>The Global Catalogue of Microorganisms (GCM) 10K type strain sequencing project: providing services to taxonomists for standard genome sequencing and annotation.</title>
        <authorList>
            <consortium name="The Broad Institute Genomics Platform"/>
            <consortium name="The Broad Institute Genome Sequencing Center for Infectious Disease"/>
            <person name="Wu L."/>
            <person name="Ma J."/>
        </authorList>
    </citation>
    <scope>NUCLEOTIDE SEQUENCE [LARGE SCALE GENOMIC DNA]</scope>
    <source>
        <strain evidence="2">CCUG 50873</strain>
    </source>
</reference>
<dbReference type="Proteomes" id="UP001597068">
    <property type="component" value="Unassembled WGS sequence"/>
</dbReference>
<sequence length="70" mass="7773">MAEYRVLDPTGDVTSTKDFDNATEAYEWFINSKADNTELGWRLEVNHDGDWAFVDDTEGNAVGENGADSV</sequence>
<accession>A0ABW3G660</accession>
<keyword evidence="2" id="KW-1185">Reference proteome</keyword>
<evidence type="ECO:0000313" key="1">
    <source>
        <dbReference type="EMBL" id="MFD0925568.1"/>
    </source>
</evidence>
<dbReference type="EMBL" id="JBHTIL010000001">
    <property type="protein sequence ID" value="MFD0925568.1"/>
    <property type="molecule type" value="Genomic_DNA"/>
</dbReference>
<evidence type="ECO:0000313" key="2">
    <source>
        <dbReference type="Proteomes" id="UP001597068"/>
    </source>
</evidence>
<protein>
    <submittedName>
        <fullName evidence="1">Uncharacterized protein</fullName>
    </submittedName>
</protein>
<gene>
    <name evidence="1" type="ORF">ACFQ04_07435</name>
</gene>
<name>A0ABW3G660_9NOCA</name>
<dbReference type="RefSeq" id="WP_253646492.1">
    <property type="nucleotide sequence ID" value="NZ_BAAAMO010000002.1"/>
</dbReference>
<proteinExistence type="predicted"/>
<organism evidence="1 2">
    <name type="scientific">Williamsia deligens</name>
    <dbReference type="NCBI Taxonomy" id="321325"/>
    <lineage>
        <taxon>Bacteria</taxon>
        <taxon>Bacillati</taxon>
        <taxon>Actinomycetota</taxon>
        <taxon>Actinomycetes</taxon>
        <taxon>Mycobacteriales</taxon>
        <taxon>Nocardiaceae</taxon>
        <taxon>Williamsia</taxon>
    </lineage>
</organism>
<comment type="caution">
    <text evidence="1">The sequence shown here is derived from an EMBL/GenBank/DDBJ whole genome shotgun (WGS) entry which is preliminary data.</text>
</comment>